<evidence type="ECO:0008006" key="4">
    <source>
        <dbReference type="Google" id="ProtNLM"/>
    </source>
</evidence>
<keyword evidence="3" id="KW-1185">Reference proteome</keyword>
<sequence length="399" mass="44020">MKSRTLASIVTAPALFLSSSAFSAIEPASYDMGPVSIIPTLSIQTGYDDNIFSSSSSEVDSQKTIISPKVQMIAEDGFNAYRVSYSLNQGIYDSSADDNYTDHNLGLDAHLEFDARNTLDLNATYSKNHEERGTGITESGSVGAGLSSPLKYDTKSVSFSYTYGADNAAGKLVFSGKYDDKEYQNFRSITDERDNEQTTLSAAFYYKIQPKTSLLFEIRNQDLNYKVDPTTSLDSETRRYYVGATWEGTAKTTGTIKLGQVNKDFSASSRSDFSGSSWEAALKWEPLTYSVLDFATSQSEKESSGAGDFIDSKALRLTWSHDWNDQTQTVLSSGYTNDDYQGATGGRQDDITDASIKLNYDMRRWLSFGIGYAYQNTDSNTANIPFSRNTYQISVTGSL</sequence>
<evidence type="ECO:0000313" key="3">
    <source>
        <dbReference type="Proteomes" id="UP000595663"/>
    </source>
</evidence>
<evidence type="ECO:0000313" key="2">
    <source>
        <dbReference type="EMBL" id="BBB25475.1"/>
    </source>
</evidence>
<feature type="chain" id="PRO_5032508400" description="Capsular polysaccharide synthesis enzyme CpsB" evidence="1">
    <location>
        <begin position="24"/>
        <end position="399"/>
    </location>
</feature>
<protein>
    <recommendedName>
        <fullName evidence="4">Capsular polysaccharide synthesis enzyme CpsB</fullName>
    </recommendedName>
</protein>
<dbReference type="KEGG" id="ajp:AMJAP_0878"/>
<dbReference type="OrthoDB" id="9153755at2"/>
<dbReference type="AlphaFoldDB" id="A0A7R6PJ99"/>
<gene>
    <name evidence="2" type="ORF">AMJAP_0878</name>
</gene>
<dbReference type="EMBL" id="AP014545">
    <property type="protein sequence ID" value="BBB25475.1"/>
    <property type="molecule type" value="Genomic_DNA"/>
</dbReference>
<dbReference type="Proteomes" id="UP000595663">
    <property type="component" value="Chromosome"/>
</dbReference>
<reference evidence="2 3" key="1">
    <citation type="journal article" date="2008" name="Int. J. Syst. Evol. Microbiol.">
        <title>Amphritea japonica sp. nov. and Amphritea balenae sp. nov., isolated from the sediment adjacent to sperm whale carcasses off Kagoshima, Japan.</title>
        <authorList>
            <person name="Miyazaki M."/>
            <person name="Nogi Y."/>
            <person name="Fujiwara Y."/>
            <person name="Kawato M."/>
            <person name="Nagahama T."/>
            <person name="Kubokawa K."/>
            <person name="Horikoshi K."/>
        </authorList>
    </citation>
    <scope>NUCLEOTIDE SEQUENCE [LARGE SCALE GENOMIC DNA]</scope>
    <source>
        <strain evidence="2 3">ATCC BAA-1530</strain>
    </source>
</reference>
<evidence type="ECO:0000256" key="1">
    <source>
        <dbReference type="SAM" id="SignalP"/>
    </source>
</evidence>
<organism evidence="2 3">
    <name type="scientific">Amphritea japonica ATCC BAA-1530</name>
    <dbReference type="NCBI Taxonomy" id="1278309"/>
    <lineage>
        <taxon>Bacteria</taxon>
        <taxon>Pseudomonadati</taxon>
        <taxon>Pseudomonadota</taxon>
        <taxon>Gammaproteobacteria</taxon>
        <taxon>Oceanospirillales</taxon>
        <taxon>Oceanospirillaceae</taxon>
        <taxon>Amphritea</taxon>
    </lineage>
</organism>
<name>A0A7R6PJ99_9GAMM</name>
<dbReference type="RefSeq" id="WP_019621889.1">
    <property type="nucleotide sequence ID" value="NZ_AP014545.1"/>
</dbReference>
<dbReference type="InterPro" id="IPR018759">
    <property type="entry name" value="BBP2_2"/>
</dbReference>
<feature type="signal peptide" evidence="1">
    <location>
        <begin position="1"/>
        <end position="23"/>
    </location>
</feature>
<accession>A0A7R6PJ99</accession>
<dbReference type="SUPFAM" id="SSF56935">
    <property type="entry name" value="Porins"/>
    <property type="match status" value="2"/>
</dbReference>
<proteinExistence type="predicted"/>
<keyword evidence="1" id="KW-0732">Signal</keyword>
<dbReference type="Pfam" id="PF10082">
    <property type="entry name" value="BBP2_2"/>
    <property type="match status" value="1"/>
</dbReference>